<dbReference type="RefSeq" id="WP_046977431.1">
    <property type="nucleotide sequence ID" value="NZ_CP043476.1"/>
</dbReference>
<dbReference type="InterPro" id="IPR029017">
    <property type="entry name" value="Enolase-like_N"/>
</dbReference>
<dbReference type="SFLD" id="SFLDG00180">
    <property type="entry name" value="muconate_cycloisomerase"/>
    <property type="match status" value="1"/>
</dbReference>
<dbReference type="GO" id="GO:0016855">
    <property type="term" value="F:racemase and epimerase activity, acting on amino acids and derivatives"/>
    <property type="evidence" value="ECO:0007669"/>
    <property type="project" value="UniProtKB-UniRule"/>
</dbReference>
<evidence type="ECO:0000256" key="3">
    <source>
        <dbReference type="ARBA" id="ARBA00022842"/>
    </source>
</evidence>
<evidence type="ECO:0000256" key="4">
    <source>
        <dbReference type="ARBA" id="ARBA00023235"/>
    </source>
</evidence>
<evidence type="ECO:0000256" key="7">
    <source>
        <dbReference type="RuleBase" id="RU366006"/>
    </source>
</evidence>
<dbReference type="SMART" id="SM00922">
    <property type="entry name" value="MR_MLE"/>
    <property type="match status" value="1"/>
</dbReference>
<gene>
    <name evidence="9" type="ORF">XhyaCFBP1156_10350</name>
</gene>
<evidence type="ECO:0000256" key="5">
    <source>
        <dbReference type="PIRSR" id="PIRSR634603-1"/>
    </source>
</evidence>
<dbReference type="Gene3D" id="3.30.390.10">
    <property type="entry name" value="Enolase-like, N-terminal domain"/>
    <property type="match status" value="1"/>
</dbReference>
<dbReference type="OrthoDB" id="9782675at2"/>
<dbReference type="CDD" id="cd03319">
    <property type="entry name" value="L-Ala-DL-Glu_epimerase"/>
    <property type="match status" value="1"/>
</dbReference>
<dbReference type="SUPFAM" id="SSF51604">
    <property type="entry name" value="Enolase C-terminal domain-like"/>
    <property type="match status" value="1"/>
</dbReference>
<protein>
    <recommendedName>
        <fullName evidence="7">Dipeptide epimerase</fullName>
        <ecNumber evidence="7">5.1.1.-</ecNumber>
    </recommendedName>
</protein>
<dbReference type="InterPro" id="IPR018110">
    <property type="entry name" value="Mandel_Rmase/mucon_lact_enz_CS"/>
</dbReference>
<feature type="binding site" evidence="6">
    <location>
        <position position="223"/>
    </location>
    <ligand>
        <name>Mg(2+)</name>
        <dbReference type="ChEBI" id="CHEBI:18420"/>
    </ligand>
</feature>
<feature type="binding site" evidence="6">
    <location>
        <position position="174"/>
    </location>
    <ligand>
        <name>Mg(2+)</name>
        <dbReference type="ChEBI" id="CHEBI:18420"/>
    </ligand>
</feature>
<dbReference type="InterPro" id="IPR013341">
    <property type="entry name" value="Mandelate_racemase_N_dom"/>
</dbReference>
<dbReference type="PANTHER" id="PTHR48080">
    <property type="entry name" value="D-GALACTONATE DEHYDRATASE-RELATED"/>
    <property type="match status" value="1"/>
</dbReference>
<accession>A0A2S7EX55</accession>
<evidence type="ECO:0000313" key="10">
    <source>
        <dbReference type="Proteomes" id="UP000238261"/>
    </source>
</evidence>
<evidence type="ECO:0000259" key="8">
    <source>
        <dbReference type="SMART" id="SM00922"/>
    </source>
</evidence>
<feature type="binding site" evidence="6">
    <location>
        <position position="200"/>
    </location>
    <ligand>
        <name>Mg(2+)</name>
        <dbReference type="ChEBI" id="CHEBI:18420"/>
    </ligand>
</feature>
<evidence type="ECO:0000256" key="6">
    <source>
        <dbReference type="PIRSR" id="PIRSR634603-3"/>
    </source>
</evidence>
<comment type="cofactor">
    <cofactor evidence="6 7">
        <name>Mg(2+)</name>
        <dbReference type="ChEBI" id="CHEBI:18420"/>
    </cofactor>
    <text evidence="6 7">Binds 1 Mg(2+) ion per subunit.</text>
</comment>
<dbReference type="Pfam" id="PF02746">
    <property type="entry name" value="MR_MLE_N"/>
    <property type="match status" value="1"/>
</dbReference>
<evidence type="ECO:0000256" key="1">
    <source>
        <dbReference type="ARBA" id="ARBA00008031"/>
    </source>
</evidence>
<dbReference type="EMBL" id="MDEG01000007">
    <property type="protein sequence ID" value="PPU97740.1"/>
    <property type="molecule type" value="Genomic_DNA"/>
</dbReference>
<proteinExistence type="inferred from homology"/>
<dbReference type="GO" id="GO:0009063">
    <property type="term" value="P:amino acid catabolic process"/>
    <property type="evidence" value="ECO:0007669"/>
    <property type="project" value="InterPro"/>
</dbReference>
<dbReference type="SUPFAM" id="SSF54826">
    <property type="entry name" value="Enolase N-terminal domain-like"/>
    <property type="match status" value="1"/>
</dbReference>
<dbReference type="AlphaFoldDB" id="A0A2S7EX55"/>
<dbReference type="InterPro" id="IPR029065">
    <property type="entry name" value="Enolase_C-like"/>
</dbReference>
<dbReference type="Pfam" id="PF13378">
    <property type="entry name" value="MR_MLE_C"/>
    <property type="match status" value="1"/>
</dbReference>
<comment type="caution">
    <text evidence="9">The sequence shown here is derived from an EMBL/GenBank/DDBJ whole genome shotgun (WGS) entry which is preliminary data.</text>
</comment>
<dbReference type="PANTHER" id="PTHR48080:SF3">
    <property type="entry name" value="ENOLASE SUPERFAMILY MEMBER DDB_G0284701"/>
    <property type="match status" value="1"/>
</dbReference>
<dbReference type="GO" id="GO:0046872">
    <property type="term" value="F:metal ion binding"/>
    <property type="evidence" value="ECO:0007669"/>
    <property type="project" value="UniProtKB-KW"/>
</dbReference>
<dbReference type="Proteomes" id="UP000238261">
    <property type="component" value="Unassembled WGS sequence"/>
</dbReference>
<dbReference type="InterPro" id="IPR036849">
    <property type="entry name" value="Enolase-like_C_sf"/>
</dbReference>
<dbReference type="InterPro" id="IPR013342">
    <property type="entry name" value="Mandelate_racemase_C"/>
</dbReference>
<feature type="domain" description="Mandelate racemase/muconate lactonizing enzyme C-terminal" evidence="8">
    <location>
        <begin position="126"/>
        <end position="221"/>
    </location>
</feature>
<dbReference type="SFLD" id="SFLDS00001">
    <property type="entry name" value="Enolase"/>
    <property type="match status" value="1"/>
</dbReference>
<dbReference type="InterPro" id="IPR034593">
    <property type="entry name" value="DgoD-like"/>
</dbReference>
<sequence length="334" mass="36183">MKLSVRVERWEMTEPFRISGQTFTHAELVVVELEAEGARGRGEACGVYYRGDDAAGMLRQLSEMKAEIEAGIDRAALQRRLPACGARNALDAALWELEAARAGVPVWRLAGLERADPLPTVFTIGIDAAPRMADKAVAMRHARAIKLKLSGDADDRVRVQAVRAARPDAWIGVDGNRGFTPQSLEAIMPTLRACQVQLIEQPFAIGRDRDLAGVDRAIPIAADESVQDCGDLEALVGLVDIVNIKLDKCGGLTHALAMERQARRLGFGVMVGNMTGTSWSQAPAFVLGQRCDLRDLDGPTFLARDRPRAVTYVDGLIHCPDEVWGTATAANAYG</sequence>
<reference evidence="10" key="1">
    <citation type="submission" date="2016-08" db="EMBL/GenBank/DDBJ databases">
        <authorList>
            <person name="Merda D."/>
            <person name="Briand M."/>
            <person name="Taghouti G."/>
            <person name="Carrere S."/>
            <person name="Gouzy J."/>
            <person name="Portier P."/>
            <person name="Jacques M.-A."/>
            <person name="Fischer-Le Saux M."/>
        </authorList>
    </citation>
    <scope>NUCLEOTIDE SEQUENCE [LARGE SCALE GENOMIC DNA]</scope>
    <source>
        <strain evidence="10">CFBP1156</strain>
    </source>
</reference>
<evidence type="ECO:0000256" key="2">
    <source>
        <dbReference type="ARBA" id="ARBA00022723"/>
    </source>
</evidence>
<keyword evidence="2 6" id="KW-0479">Metal-binding</keyword>
<dbReference type="InterPro" id="IPR034603">
    <property type="entry name" value="Dipeptide_epimerase"/>
</dbReference>
<keyword evidence="10" id="KW-1185">Reference proteome</keyword>
<comment type="similarity">
    <text evidence="1 7">Belongs to the mandelate racemase/muconate lactonizing enzyme family.</text>
</comment>
<dbReference type="EC" id="5.1.1.-" evidence="7"/>
<feature type="active site" description="Proton acceptor; specific for (R)-substrate epimerization" evidence="5">
    <location>
        <position position="148"/>
    </location>
</feature>
<keyword evidence="3 6" id="KW-0460">Magnesium</keyword>
<evidence type="ECO:0000313" key="9">
    <source>
        <dbReference type="EMBL" id="PPU97740.1"/>
    </source>
</evidence>
<organism evidence="9 10">
    <name type="scientific">Xanthomonas hyacinthi</name>
    <dbReference type="NCBI Taxonomy" id="56455"/>
    <lineage>
        <taxon>Bacteria</taxon>
        <taxon>Pseudomonadati</taxon>
        <taxon>Pseudomonadota</taxon>
        <taxon>Gammaproteobacteria</taxon>
        <taxon>Lysobacterales</taxon>
        <taxon>Lysobacteraceae</taxon>
        <taxon>Xanthomonas</taxon>
    </lineage>
</organism>
<dbReference type="PROSITE" id="PS00909">
    <property type="entry name" value="MR_MLE_2"/>
    <property type="match status" value="1"/>
</dbReference>
<dbReference type="Gene3D" id="3.20.20.120">
    <property type="entry name" value="Enolase-like C-terminal domain"/>
    <property type="match status" value="1"/>
</dbReference>
<name>A0A2S7EX55_9XANT</name>
<feature type="active site" description="Proton acceptor; specific for (S)-substrate epimerization" evidence="5">
    <location>
        <position position="245"/>
    </location>
</feature>
<keyword evidence="4 7" id="KW-0413">Isomerase</keyword>